<evidence type="ECO:0000256" key="4">
    <source>
        <dbReference type="ARBA" id="ARBA00023014"/>
    </source>
</evidence>
<dbReference type="InterPro" id="IPR007197">
    <property type="entry name" value="rSAM"/>
</dbReference>
<evidence type="ECO:0000256" key="3">
    <source>
        <dbReference type="ARBA" id="ARBA00023004"/>
    </source>
</evidence>
<dbReference type="CDD" id="cd21109">
    <property type="entry name" value="SPASM"/>
    <property type="match status" value="1"/>
</dbReference>
<proteinExistence type="predicted"/>
<evidence type="ECO:0000259" key="5">
    <source>
        <dbReference type="Pfam" id="PF13186"/>
    </source>
</evidence>
<dbReference type="GO" id="GO:0003824">
    <property type="term" value="F:catalytic activity"/>
    <property type="evidence" value="ECO:0007669"/>
    <property type="project" value="InterPro"/>
</dbReference>
<organism evidence="6">
    <name type="scientific">uncultured Caudovirales phage</name>
    <dbReference type="NCBI Taxonomy" id="2100421"/>
    <lineage>
        <taxon>Viruses</taxon>
        <taxon>Duplodnaviria</taxon>
        <taxon>Heunggongvirae</taxon>
        <taxon>Uroviricota</taxon>
        <taxon>Caudoviricetes</taxon>
        <taxon>Peduoviridae</taxon>
        <taxon>Maltschvirus</taxon>
        <taxon>Maltschvirus maltsch</taxon>
    </lineage>
</organism>
<keyword evidence="3" id="KW-0408">Iron</keyword>
<dbReference type="PANTHER" id="PTHR11228">
    <property type="entry name" value="RADICAL SAM DOMAIN PROTEIN"/>
    <property type="match status" value="1"/>
</dbReference>
<dbReference type="GO" id="GO:0046872">
    <property type="term" value="F:metal ion binding"/>
    <property type="evidence" value="ECO:0007669"/>
    <property type="project" value="UniProtKB-KW"/>
</dbReference>
<feature type="domain" description="4Fe4S-binding SPASM" evidence="5">
    <location>
        <begin position="29"/>
        <end position="95"/>
    </location>
</feature>
<dbReference type="GO" id="GO:0051536">
    <property type="term" value="F:iron-sulfur cluster binding"/>
    <property type="evidence" value="ECO:0007669"/>
    <property type="project" value="UniProtKB-KW"/>
</dbReference>
<dbReference type="CDD" id="cd01335">
    <property type="entry name" value="Radical_SAM"/>
    <property type="match status" value="1"/>
</dbReference>
<keyword evidence="1" id="KW-0949">S-adenosyl-L-methionine</keyword>
<name>A0A6J5L3D5_9CAUD</name>
<keyword evidence="2" id="KW-0479">Metal-binding</keyword>
<dbReference type="PANTHER" id="PTHR11228:SF7">
    <property type="entry name" value="PQQA PEPTIDE CYCLASE"/>
    <property type="match status" value="1"/>
</dbReference>
<evidence type="ECO:0000256" key="1">
    <source>
        <dbReference type="ARBA" id="ARBA00022691"/>
    </source>
</evidence>
<dbReference type="SFLD" id="SFLDS00029">
    <property type="entry name" value="Radical_SAM"/>
    <property type="match status" value="1"/>
</dbReference>
<reference evidence="6" key="1">
    <citation type="submission" date="2020-04" db="EMBL/GenBank/DDBJ databases">
        <authorList>
            <person name="Chiriac C."/>
            <person name="Salcher M."/>
            <person name="Ghai R."/>
            <person name="Kavagutti S V."/>
        </authorList>
    </citation>
    <scope>NUCLEOTIDE SEQUENCE</scope>
</reference>
<evidence type="ECO:0000256" key="2">
    <source>
        <dbReference type="ARBA" id="ARBA00022723"/>
    </source>
</evidence>
<dbReference type="InterPro" id="IPR023885">
    <property type="entry name" value="4Fe4S-binding_SPASM_dom"/>
</dbReference>
<protein>
    <submittedName>
        <fullName evidence="6">COG0535 Predicted Fe-S oxidoreductases</fullName>
    </submittedName>
</protein>
<dbReference type="InterPro" id="IPR050377">
    <property type="entry name" value="Radical_SAM_PqqE_MftC-like"/>
</dbReference>
<dbReference type="EMBL" id="LR796233">
    <property type="protein sequence ID" value="CAB4128245.1"/>
    <property type="molecule type" value="Genomic_DNA"/>
</dbReference>
<sequence>MAINESSANFALGLYPRGKDWAEPILNHCDSPWTSLTVDLDGKCFLCKCEHHLPISVGDILDFAQLEDVWTSPIAQDLQQTILDRSYTYCAVQHCGILRTDLKSSRYYININIDESCNLACPTCRKEAIHHSLGPAFEHKSQQVSHFVKLINKFDKPLHLTMSGNGDPLASLIMRPLVLAWEPKPNQHIKLFTNGLLMRKLLPESKILANIKEFQLSIDAGSKDVYEQVRQPGKFDILESNLEWLAENKPAGSYVRLMFCLGVANAGDIVNFANLCNKYGFHGEIIKVEDWGTFDTFADYDIISNPASPMYATAVEQLRVVNKLPYITVSYFLQQLL</sequence>
<accession>A0A6J5L3D5</accession>
<dbReference type="Gene3D" id="3.20.20.70">
    <property type="entry name" value="Aldolase class I"/>
    <property type="match status" value="2"/>
</dbReference>
<keyword evidence="4" id="KW-0411">Iron-sulfur</keyword>
<dbReference type="Pfam" id="PF13186">
    <property type="entry name" value="SPASM"/>
    <property type="match status" value="1"/>
</dbReference>
<dbReference type="SUPFAM" id="SSF102114">
    <property type="entry name" value="Radical SAM enzymes"/>
    <property type="match status" value="1"/>
</dbReference>
<dbReference type="InterPro" id="IPR058240">
    <property type="entry name" value="rSAM_sf"/>
</dbReference>
<gene>
    <name evidence="6" type="ORF">UFOVP112_15</name>
</gene>
<evidence type="ECO:0000313" key="6">
    <source>
        <dbReference type="EMBL" id="CAB4128245.1"/>
    </source>
</evidence>
<dbReference type="InterPro" id="IPR013785">
    <property type="entry name" value="Aldolase_TIM"/>
</dbReference>